<name>A0ABR9ARE6_9BACL</name>
<organism evidence="1 2">
    <name type="scientific">Paenibacillus arenosi</name>
    <dbReference type="NCBI Taxonomy" id="2774142"/>
    <lineage>
        <taxon>Bacteria</taxon>
        <taxon>Bacillati</taxon>
        <taxon>Bacillota</taxon>
        <taxon>Bacilli</taxon>
        <taxon>Bacillales</taxon>
        <taxon>Paenibacillaceae</taxon>
        <taxon>Paenibacillus</taxon>
    </lineage>
</organism>
<evidence type="ECO:0000313" key="2">
    <source>
        <dbReference type="Proteomes" id="UP000634529"/>
    </source>
</evidence>
<evidence type="ECO:0000313" key="1">
    <source>
        <dbReference type="EMBL" id="MBD8496679.1"/>
    </source>
</evidence>
<proteinExistence type="predicted"/>
<dbReference type="InterPro" id="IPR011024">
    <property type="entry name" value="G_crystallin-like"/>
</dbReference>
<sequence>MDEVKISQVVYPRLTLYSEENYRGRTRILNGNLGLTNTDEVESLRFFSTSANATLVLFTRINFKGNFRIYRGNRNIPDLDDLIAGNDVESLISSNIRLSEAQVREIRRTGTLPQGFRRI</sequence>
<dbReference type="EMBL" id="JACYTN010000001">
    <property type="protein sequence ID" value="MBD8496679.1"/>
    <property type="molecule type" value="Genomic_DNA"/>
</dbReference>
<dbReference type="Gene3D" id="2.60.20.10">
    <property type="entry name" value="Crystallins"/>
    <property type="match status" value="1"/>
</dbReference>
<comment type="caution">
    <text evidence="1">The sequence shown here is derived from an EMBL/GenBank/DDBJ whole genome shotgun (WGS) entry which is preliminary data.</text>
</comment>
<reference evidence="1 2" key="1">
    <citation type="submission" date="2020-09" db="EMBL/GenBank/DDBJ databases">
        <title>Paenibacillus sp. CAU 1523 isolated from sand of Haeundae Beach.</title>
        <authorList>
            <person name="Kim W."/>
        </authorList>
    </citation>
    <scope>NUCLEOTIDE SEQUENCE [LARGE SCALE GENOMIC DNA]</scope>
    <source>
        <strain evidence="1 2">CAU 1523</strain>
    </source>
</reference>
<dbReference type="RefSeq" id="WP_192023131.1">
    <property type="nucleotide sequence ID" value="NZ_JACYTN010000001.1"/>
</dbReference>
<gene>
    <name evidence="1" type="ORF">IFO66_00005</name>
</gene>
<accession>A0ABR9ARE6</accession>
<protein>
    <submittedName>
        <fullName evidence="1">Uncharacterized protein</fullName>
    </submittedName>
</protein>
<keyword evidence="2" id="KW-1185">Reference proteome</keyword>
<dbReference type="Proteomes" id="UP000634529">
    <property type="component" value="Unassembled WGS sequence"/>
</dbReference>
<dbReference type="SUPFAM" id="SSF49695">
    <property type="entry name" value="gamma-Crystallin-like"/>
    <property type="match status" value="1"/>
</dbReference>